<evidence type="ECO:0000259" key="16">
    <source>
        <dbReference type="SMART" id="SM00458"/>
    </source>
</evidence>
<dbReference type="GO" id="GO:0042973">
    <property type="term" value="F:glucan endo-1,3-beta-D-glucosidase activity"/>
    <property type="evidence" value="ECO:0007669"/>
    <property type="project" value="UniProtKB-EC"/>
</dbReference>
<proteinExistence type="predicted"/>
<keyword evidence="7" id="KW-0325">Glycoprotein</keyword>
<evidence type="ECO:0000256" key="3">
    <source>
        <dbReference type="ARBA" id="ARBA00012780"/>
    </source>
</evidence>
<evidence type="ECO:0000256" key="5">
    <source>
        <dbReference type="ARBA" id="ARBA00022801"/>
    </source>
</evidence>
<dbReference type="InterPro" id="IPR017853">
    <property type="entry name" value="GH"/>
</dbReference>
<feature type="domain" description="Ricin B lectin" evidence="16">
    <location>
        <begin position="368"/>
        <end position="498"/>
    </location>
</feature>
<keyword evidence="8" id="KW-0119">Carbohydrate metabolism</keyword>
<name>A0A485LFW9_9STRA</name>
<evidence type="ECO:0000256" key="12">
    <source>
        <dbReference type="ARBA" id="ARBA00042373"/>
    </source>
</evidence>
<evidence type="ECO:0000256" key="15">
    <source>
        <dbReference type="SAM" id="Phobius"/>
    </source>
</evidence>
<evidence type="ECO:0000313" key="18">
    <source>
        <dbReference type="EMBL" id="VFT97448.1"/>
    </source>
</evidence>
<comment type="catalytic activity">
    <reaction evidence="1">
        <text>Hydrolysis of (1-&gt;3)-beta-D-glucosidic linkages in (1-&gt;3)-beta-D-glucans.</text>
        <dbReference type="EC" id="3.2.1.39"/>
    </reaction>
</comment>
<dbReference type="PANTHER" id="PTHR16631:SF17">
    <property type="entry name" value="GLUCAN ENDO-1,3-BETA-GLUCOSIDASE BTGC"/>
    <property type="match status" value="1"/>
</dbReference>
<accession>A0A485LFW9</accession>
<evidence type="ECO:0000256" key="2">
    <source>
        <dbReference type="ARBA" id="ARBA00004236"/>
    </source>
</evidence>
<feature type="compositionally biased region" description="Pro residues" evidence="14">
    <location>
        <begin position="351"/>
        <end position="361"/>
    </location>
</feature>
<dbReference type="Gene3D" id="3.20.20.80">
    <property type="entry name" value="Glycosidases"/>
    <property type="match status" value="1"/>
</dbReference>
<dbReference type="OrthoDB" id="77201at2759"/>
<protein>
    <recommendedName>
        <fullName evidence="3">glucan endo-1,3-beta-D-glucosidase</fullName>
        <ecNumber evidence="3">3.2.1.39</ecNumber>
    </recommendedName>
    <alternativeName>
        <fullName evidence="13">Endo-1,3-beta-glucanase btgC</fullName>
    </alternativeName>
    <alternativeName>
        <fullName evidence="12">Laminarinase btgC</fullName>
    </alternativeName>
</protein>
<keyword evidence="4" id="KW-1003">Cell membrane</keyword>
<evidence type="ECO:0000256" key="13">
    <source>
        <dbReference type="ARBA" id="ARBA00043078"/>
    </source>
</evidence>
<evidence type="ECO:0000256" key="7">
    <source>
        <dbReference type="ARBA" id="ARBA00023180"/>
    </source>
</evidence>
<dbReference type="AlphaFoldDB" id="A0A485LFW9"/>
<evidence type="ECO:0000256" key="4">
    <source>
        <dbReference type="ARBA" id="ARBA00022475"/>
    </source>
</evidence>
<dbReference type="PANTHER" id="PTHR16631">
    <property type="entry name" value="GLUCAN 1,3-BETA-GLUCOSIDASE"/>
    <property type="match status" value="1"/>
</dbReference>
<evidence type="ECO:0000256" key="6">
    <source>
        <dbReference type="ARBA" id="ARBA00023136"/>
    </source>
</evidence>
<dbReference type="GO" id="GO:0005886">
    <property type="term" value="C:plasma membrane"/>
    <property type="evidence" value="ECO:0007669"/>
    <property type="project" value="UniProtKB-SubCell"/>
</dbReference>
<dbReference type="GO" id="GO:0071555">
    <property type="term" value="P:cell wall organization"/>
    <property type="evidence" value="ECO:0007669"/>
    <property type="project" value="UniProtKB-KW"/>
</dbReference>
<keyword evidence="15" id="KW-1133">Transmembrane helix</keyword>
<dbReference type="InterPro" id="IPR000772">
    <property type="entry name" value="Ricin_B_lectin"/>
</dbReference>
<dbReference type="PROSITE" id="PS50231">
    <property type="entry name" value="RICIN_B_LECTIN"/>
    <property type="match status" value="1"/>
</dbReference>
<reference evidence="18 19" key="1">
    <citation type="submission" date="2019-03" db="EMBL/GenBank/DDBJ databases">
        <authorList>
            <person name="Gaulin E."/>
            <person name="Dumas B."/>
        </authorList>
    </citation>
    <scope>NUCLEOTIDE SEQUENCE [LARGE SCALE GENOMIC DNA]</scope>
    <source>
        <strain evidence="18">CBS 568.67</strain>
    </source>
</reference>
<dbReference type="Proteomes" id="UP000332933">
    <property type="component" value="Unassembled WGS sequence"/>
</dbReference>
<dbReference type="Gene3D" id="2.80.10.50">
    <property type="match status" value="1"/>
</dbReference>
<keyword evidence="10" id="KW-0624">Polysaccharide degradation</keyword>
<evidence type="ECO:0000256" key="1">
    <source>
        <dbReference type="ARBA" id="ARBA00000382"/>
    </source>
</evidence>
<dbReference type="InterPro" id="IPR050732">
    <property type="entry name" value="Beta-glucan_modifiers"/>
</dbReference>
<gene>
    <name evidence="18" type="primary">Aste57867_20769</name>
    <name evidence="17" type="ORF">As57867_020701</name>
    <name evidence="18" type="ORF">ASTE57867_20769</name>
</gene>
<keyword evidence="9" id="KW-0961">Cell wall biogenesis/degradation</keyword>
<evidence type="ECO:0000256" key="14">
    <source>
        <dbReference type="SAM" id="MobiDB-lite"/>
    </source>
</evidence>
<sequence>MPPNEQSAENVVTTSTAIVVIAPDVQYEAPADKSPAAWSTKKRSLVALAASLLVVGAVVGAVISTSSHATTTSTSATVSSGNNAVSVCYDSWDSWGPGKMVAQFTRIKERFSTIRTFQTQGAQNHIDVAAQVGLSIYAGVWIQSGNVDADMQAAVNGAKAHPNTVKAILVGNEEIHAGMDVGIVIGRVKQMKQMLQNAGVGHIKVGSVQVDGDWFSGAGDALASVCDVIGANIHPFFSASDVSKSNPIDDLKARWNAIEGKFGGKAVVTEVGWPTSGGPVNGHAPSMDMAKKFLNDVAAWANGGGGGDAPAYFMFADNPTKGPDFEKSFGLANADTTWKFDFSINGGGGPAPSPNNPPAPAPADDQATPGVVFVNPDHDKVLAVASDRGVEFHERWGEGWRNDVASHWTVRGTHLASWEASTQTDVCLDAYEPWNGGRVHVWPCDPNNKNQKWRFDEGSQQLRHVGHDGFCLDMDVPEGGTPHLWECLDGGHESFNLQHVQWWKAY</sequence>
<evidence type="ECO:0000313" key="19">
    <source>
        <dbReference type="Proteomes" id="UP000332933"/>
    </source>
</evidence>
<evidence type="ECO:0000313" key="17">
    <source>
        <dbReference type="EMBL" id="KAF0687497.1"/>
    </source>
</evidence>
<reference evidence="17" key="2">
    <citation type="submission" date="2019-06" db="EMBL/GenBank/DDBJ databases">
        <title>Genomics analysis of Aphanomyces spp. identifies a new class of oomycete effector associated with host adaptation.</title>
        <authorList>
            <person name="Gaulin E."/>
        </authorList>
    </citation>
    <scope>NUCLEOTIDE SEQUENCE</scope>
    <source>
        <strain evidence="17">CBS 578.67</strain>
    </source>
</reference>
<dbReference type="EC" id="3.2.1.39" evidence="3"/>
<keyword evidence="5" id="KW-0378">Hydrolase</keyword>
<evidence type="ECO:0000256" key="11">
    <source>
        <dbReference type="ARBA" id="ARBA00037649"/>
    </source>
</evidence>
<dbReference type="SUPFAM" id="SSF51445">
    <property type="entry name" value="(Trans)glycosidases"/>
    <property type="match status" value="1"/>
</dbReference>
<comment type="function">
    <text evidence="11">Glucanases play a role in cell expansion during growth, in cell-cell fusion during mating, and in spore release during sporulation. This enzyme may be involved in beta-glucan degradation. Active on laminarin and lichenan.</text>
</comment>
<evidence type="ECO:0000256" key="9">
    <source>
        <dbReference type="ARBA" id="ARBA00023316"/>
    </source>
</evidence>
<comment type="subcellular location">
    <subcellularLocation>
        <location evidence="2">Cell membrane</location>
    </subcellularLocation>
</comment>
<organism evidence="18 19">
    <name type="scientific">Aphanomyces stellatus</name>
    <dbReference type="NCBI Taxonomy" id="120398"/>
    <lineage>
        <taxon>Eukaryota</taxon>
        <taxon>Sar</taxon>
        <taxon>Stramenopiles</taxon>
        <taxon>Oomycota</taxon>
        <taxon>Saprolegniomycetes</taxon>
        <taxon>Saprolegniales</taxon>
        <taxon>Verrucalvaceae</taxon>
        <taxon>Aphanomyces</taxon>
    </lineage>
</organism>
<evidence type="ECO:0000256" key="8">
    <source>
        <dbReference type="ARBA" id="ARBA00023277"/>
    </source>
</evidence>
<keyword evidence="19" id="KW-1185">Reference proteome</keyword>
<dbReference type="Pfam" id="PF00652">
    <property type="entry name" value="Ricin_B_lectin"/>
    <property type="match status" value="1"/>
</dbReference>
<feature type="region of interest" description="Disordered" evidence="14">
    <location>
        <begin position="343"/>
        <end position="368"/>
    </location>
</feature>
<dbReference type="InterPro" id="IPR035992">
    <property type="entry name" value="Ricin_B-like_lectins"/>
</dbReference>
<dbReference type="EMBL" id="VJMH01006906">
    <property type="protein sequence ID" value="KAF0687497.1"/>
    <property type="molecule type" value="Genomic_DNA"/>
</dbReference>
<evidence type="ECO:0000256" key="10">
    <source>
        <dbReference type="ARBA" id="ARBA00023326"/>
    </source>
</evidence>
<dbReference type="GO" id="GO:0000272">
    <property type="term" value="P:polysaccharide catabolic process"/>
    <property type="evidence" value="ECO:0007669"/>
    <property type="project" value="UniProtKB-KW"/>
</dbReference>
<dbReference type="SUPFAM" id="SSF50370">
    <property type="entry name" value="Ricin B-like lectins"/>
    <property type="match status" value="1"/>
</dbReference>
<dbReference type="EMBL" id="CAADRA010006932">
    <property type="protein sequence ID" value="VFT97448.1"/>
    <property type="molecule type" value="Genomic_DNA"/>
</dbReference>
<dbReference type="SMART" id="SM00458">
    <property type="entry name" value="RICIN"/>
    <property type="match status" value="1"/>
</dbReference>
<keyword evidence="15" id="KW-0812">Transmembrane</keyword>
<keyword evidence="6 15" id="KW-0472">Membrane</keyword>
<feature type="transmembrane region" description="Helical" evidence="15">
    <location>
        <begin position="45"/>
        <end position="63"/>
    </location>
</feature>